<feature type="non-terminal residue" evidence="2">
    <location>
        <position position="430"/>
    </location>
</feature>
<dbReference type="Proteomes" id="UP000479000">
    <property type="component" value="Unassembled WGS sequence"/>
</dbReference>
<reference evidence="2 3" key="1">
    <citation type="submission" date="2020-02" db="EMBL/GenBank/DDBJ databases">
        <authorList>
            <person name="Ferguson B K."/>
        </authorList>
    </citation>
    <scope>NUCLEOTIDE SEQUENCE [LARGE SCALE GENOMIC DNA]</scope>
</reference>
<dbReference type="EMBL" id="CADCXU010021235">
    <property type="protein sequence ID" value="CAB0008975.1"/>
    <property type="molecule type" value="Genomic_DNA"/>
</dbReference>
<gene>
    <name evidence="2" type="ORF">NTEN_LOCUS14172</name>
</gene>
<proteinExistence type="predicted"/>
<name>A0A6H5H0H0_9HEMI</name>
<evidence type="ECO:0000256" key="1">
    <source>
        <dbReference type="SAM" id="MobiDB-lite"/>
    </source>
</evidence>
<organism evidence="2 3">
    <name type="scientific">Nesidiocoris tenuis</name>
    <dbReference type="NCBI Taxonomy" id="355587"/>
    <lineage>
        <taxon>Eukaryota</taxon>
        <taxon>Metazoa</taxon>
        <taxon>Ecdysozoa</taxon>
        <taxon>Arthropoda</taxon>
        <taxon>Hexapoda</taxon>
        <taxon>Insecta</taxon>
        <taxon>Pterygota</taxon>
        <taxon>Neoptera</taxon>
        <taxon>Paraneoptera</taxon>
        <taxon>Hemiptera</taxon>
        <taxon>Heteroptera</taxon>
        <taxon>Panheteroptera</taxon>
        <taxon>Cimicomorpha</taxon>
        <taxon>Miridae</taxon>
        <taxon>Dicyphina</taxon>
        <taxon>Nesidiocoris</taxon>
    </lineage>
</organism>
<sequence>MDKLIRTMKENLNNCLNNVGIERTVQESVPQEGSTVCDPLPTNSYPIPSDETAQESIRVQSGRQNFSKINPMSPIQEEVATPIKSRSHPALHCFKKFDISDSTSISNPRKTIGTVFPSCPETCAELSSSSEKVGLKRSLLGLKHLRKAIGPETLSKNVPHDETIQVEPSGVEQLSSDHQTRKNQHENFRLVDTKSKRTDTSIAESSMGIFGTDLPEHGIFGAISCSEVETFESLAKKSKVMADVNVDQIPGAYSSLFPRFYVRTYGSNNHAHAGGLLLLTLWRLEQSLCLRPESRVSIESEGVLKSNYPNKAERPDHRLVNFDSNPIIENCNKFSFERRKFDRSFAEIEFYELFTTQTHRVAFLGKAVATTYVSHFLRGRRVIRSIKLCTGRLQGLMFPIAVVLPPFLETVTEENSRGRHGSLFSHLETK</sequence>
<protein>
    <submittedName>
        <fullName evidence="2">Uncharacterized protein</fullName>
    </submittedName>
</protein>
<accession>A0A6H5H0H0</accession>
<evidence type="ECO:0000313" key="2">
    <source>
        <dbReference type="EMBL" id="CAB0008975.1"/>
    </source>
</evidence>
<feature type="region of interest" description="Disordered" evidence="1">
    <location>
        <begin position="166"/>
        <end position="186"/>
    </location>
</feature>
<evidence type="ECO:0000313" key="3">
    <source>
        <dbReference type="Proteomes" id="UP000479000"/>
    </source>
</evidence>
<keyword evidence="3" id="KW-1185">Reference proteome</keyword>
<dbReference type="AlphaFoldDB" id="A0A6H5H0H0"/>